<evidence type="ECO:0000256" key="2">
    <source>
        <dbReference type="ARBA" id="ARBA00022692"/>
    </source>
</evidence>
<dbReference type="PROSITE" id="PS50004">
    <property type="entry name" value="C2"/>
    <property type="match status" value="3"/>
</dbReference>
<feature type="compositionally biased region" description="Low complexity" evidence="6">
    <location>
        <begin position="1"/>
        <end position="14"/>
    </location>
</feature>
<dbReference type="SMART" id="SM01202">
    <property type="entry name" value="FerI"/>
    <property type="match status" value="1"/>
</dbReference>
<feature type="domain" description="C2" evidence="7">
    <location>
        <begin position="494"/>
        <end position="631"/>
    </location>
</feature>
<dbReference type="EMBL" id="JAPMOS010000021">
    <property type="protein sequence ID" value="KAJ4459234.1"/>
    <property type="molecule type" value="Genomic_DNA"/>
</dbReference>
<keyword evidence="4" id="KW-1133">Transmembrane helix</keyword>
<feature type="domain" description="C2" evidence="7">
    <location>
        <begin position="174"/>
        <end position="293"/>
    </location>
</feature>
<evidence type="ECO:0000256" key="1">
    <source>
        <dbReference type="ARBA" id="ARBA00004167"/>
    </source>
</evidence>
<evidence type="ECO:0000256" key="6">
    <source>
        <dbReference type="SAM" id="MobiDB-lite"/>
    </source>
</evidence>
<dbReference type="InterPro" id="IPR002156">
    <property type="entry name" value="RNaseH_domain"/>
</dbReference>
<dbReference type="SUPFAM" id="SSF53098">
    <property type="entry name" value="Ribonuclease H-like"/>
    <property type="match status" value="1"/>
</dbReference>
<comment type="caution">
    <text evidence="9">The sequence shown here is derived from an EMBL/GenBank/DDBJ whole genome shotgun (WGS) entry which is preliminary data.</text>
</comment>
<dbReference type="SMART" id="SM00239">
    <property type="entry name" value="C2"/>
    <property type="match status" value="3"/>
</dbReference>
<evidence type="ECO:0000259" key="8">
    <source>
        <dbReference type="PROSITE" id="PS50879"/>
    </source>
</evidence>
<evidence type="ECO:0000256" key="4">
    <source>
        <dbReference type="ARBA" id="ARBA00022989"/>
    </source>
</evidence>
<protein>
    <submittedName>
        <fullName evidence="9">Growth hormone-regulated TBC protein 1</fullName>
    </submittedName>
</protein>
<dbReference type="SUPFAM" id="SSF49562">
    <property type="entry name" value="C2 domain (Calcium/lipid-binding domain, CaLB)"/>
    <property type="match status" value="3"/>
</dbReference>
<evidence type="ECO:0000313" key="9">
    <source>
        <dbReference type="EMBL" id="KAJ4459234.1"/>
    </source>
</evidence>
<dbReference type="InterPro" id="IPR037721">
    <property type="entry name" value="Ferlin"/>
</dbReference>
<evidence type="ECO:0000259" key="7">
    <source>
        <dbReference type="PROSITE" id="PS50004"/>
    </source>
</evidence>
<dbReference type="Pfam" id="PF00075">
    <property type="entry name" value="RNase_H"/>
    <property type="match status" value="1"/>
</dbReference>
<feature type="domain" description="C2" evidence="7">
    <location>
        <begin position="2"/>
        <end position="132"/>
    </location>
</feature>
<dbReference type="PANTHER" id="PTHR12546:SF33">
    <property type="entry name" value="SPERM VESICLE FUSION PROTEIN FER-1"/>
    <property type="match status" value="1"/>
</dbReference>
<keyword evidence="3" id="KW-0677">Repeat</keyword>
<comment type="subcellular location">
    <subcellularLocation>
        <location evidence="1">Membrane</location>
        <topology evidence="1">Single-pass membrane protein</topology>
    </subcellularLocation>
</comment>
<feature type="region of interest" description="Disordered" evidence="6">
    <location>
        <begin position="1"/>
        <end position="21"/>
    </location>
</feature>
<organism evidence="9 10">
    <name type="scientific">Paratrimastix pyriformis</name>
    <dbReference type="NCBI Taxonomy" id="342808"/>
    <lineage>
        <taxon>Eukaryota</taxon>
        <taxon>Metamonada</taxon>
        <taxon>Preaxostyla</taxon>
        <taxon>Paratrimastigidae</taxon>
        <taxon>Paratrimastix</taxon>
    </lineage>
</organism>
<evidence type="ECO:0000256" key="3">
    <source>
        <dbReference type="ARBA" id="ARBA00022737"/>
    </source>
</evidence>
<keyword evidence="5" id="KW-0472">Membrane</keyword>
<dbReference type="Proteomes" id="UP001141327">
    <property type="component" value="Unassembled WGS sequence"/>
</dbReference>
<dbReference type="InterPro" id="IPR000008">
    <property type="entry name" value="C2_dom"/>
</dbReference>
<dbReference type="PANTHER" id="PTHR12546">
    <property type="entry name" value="FER-1-LIKE"/>
    <property type="match status" value="1"/>
</dbReference>
<dbReference type="PROSITE" id="PS50879">
    <property type="entry name" value="RNASE_H_1"/>
    <property type="match status" value="1"/>
</dbReference>
<proteinExistence type="predicted"/>
<dbReference type="CDD" id="cd00030">
    <property type="entry name" value="C2"/>
    <property type="match status" value="1"/>
</dbReference>
<sequence>MSAGGPPTAAPSPTQVEQSQVRVTVLEARKLKSKDRNGLSDPVVYMKIRNRNFPQYTQTNHTTTIKKTLTPYWDEFFLFDLKMPREDFNHTQLVFDVYDANTVFRNELIGSYEFDLQRIHGNKGHEYHRQWIGITNFDKAGSEIQGYLRVSISALLPGEVPPSHEEGEDDEEVEGDDLQKMVLLPPQIPLTGYRLCLRCLRGAKLPDMDVGGGCDPFLRVLFGATRNETPVVRNNRDPIWNHELRLPVWTPTFSDEILVQLYDWDRASQDDFIASCSLRLTDVLMNELPPTWFHLYGPPRSSLRDSVAVTNKLLHKGERRPETAYLGRLLLSAVAKLDKDPQIGSVAIPAPANPMVAEYVFRCDLFQGSEFPLGGDRVQVVFHLGENNQCSKSVNARGTLCEFYQQFEDFKVVLPAEPNQLPDLIVDFLAKGTLSESRFGYLRIKLADIMGFTPRARWYQVLPDKLSASYKDGMVCGFLLAKSVSSFGFGHAADATRFKRMVVVKPRTQRFELRAFIYQGRNLAAADKTGSSDPYVRLLMGTAKGQTPHRNQTLFPLWYNVVQMAVDIPDDISMAQNLILQVWYQLLPTPPTTLPTVLDHDVADEDDMIGRLEIPVSKISRGRAPGEPKWMSLYMEDRNNQEGEVLAAFQLLPMEQAARVPVPDIRPPTKPCMVEVSVVGLRAAAGAKDPPSHPYIQFDLGELAPQRVTQPIDISTTQNHLQVLHFPMDLPLNSLYCPAINFTVFDKGLIKRQIGAGTIPLAPYLPWSNLELTELQTYLCWLSTVPRNAALLFTDGSFQQGQGGGAAAVLMTRDRTTAAAVRLPTGAGNGDAELAAMELAVATIKSARADGRLLPHQPVAICADSQYALGAAAGWTRIQFAHARVLALREALQAAKPVVLRYVPAHVDRIPGALVIPSIPGNQLADHLAEAALHGGPTDSRGIQATFPTQELCGPIGPAQWPSGPAESPLPFSHKFLTRSLLTALARLAHEEEEARNWLACPYAYHPLEPISARLCAAKCQAFWGVNQVKARLGGGRGSALCPFGCGTVETQSHLLGGCRHFRLFYVKRHDQVLRALARALTAAGLKVVVHDSAANARKATQIPEELLARIPAHLRHLRPDLLVCPGEGGPETPTVIELAVTTAARDEDLTGARDGKLAQYRDYCQAAGFDNRALLFGATGCIPGQSIRDLLQLVPGTEHKTLCEALRRISGDLTRSMLALFLMRGGQQ</sequence>
<name>A0ABQ8UJ36_9EUKA</name>
<keyword evidence="10" id="KW-1185">Reference proteome</keyword>
<dbReference type="InterPro" id="IPR035892">
    <property type="entry name" value="C2_domain_sf"/>
</dbReference>
<evidence type="ECO:0000256" key="5">
    <source>
        <dbReference type="ARBA" id="ARBA00023136"/>
    </source>
</evidence>
<dbReference type="InterPro" id="IPR012337">
    <property type="entry name" value="RNaseH-like_sf"/>
</dbReference>
<keyword evidence="2" id="KW-0812">Transmembrane</keyword>
<dbReference type="InterPro" id="IPR036397">
    <property type="entry name" value="RNaseH_sf"/>
</dbReference>
<dbReference type="Pfam" id="PF00168">
    <property type="entry name" value="C2"/>
    <property type="match status" value="4"/>
</dbReference>
<feature type="domain" description="RNase H type-1" evidence="8">
    <location>
        <begin position="786"/>
        <end position="934"/>
    </location>
</feature>
<dbReference type="Gene3D" id="3.30.420.10">
    <property type="entry name" value="Ribonuclease H-like superfamily/Ribonuclease H"/>
    <property type="match status" value="1"/>
</dbReference>
<dbReference type="Gene3D" id="2.60.40.150">
    <property type="entry name" value="C2 domain"/>
    <property type="match status" value="3"/>
</dbReference>
<evidence type="ECO:0000313" key="10">
    <source>
        <dbReference type="Proteomes" id="UP001141327"/>
    </source>
</evidence>
<gene>
    <name evidence="9" type="ORF">PAPYR_4765</name>
</gene>
<dbReference type="InterPro" id="IPR012968">
    <property type="entry name" value="FerIin_dom"/>
</dbReference>
<accession>A0ABQ8UJ36</accession>
<reference evidence="9" key="1">
    <citation type="journal article" date="2022" name="bioRxiv">
        <title>Genomics of Preaxostyla Flagellates Illuminates Evolutionary Transitions and the Path Towards Mitochondrial Loss.</title>
        <authorList>
            <person name="Novak L.V.F."/>
            <person name="Treitli S.C."/>
            <person name="Pyrih J."/>
            <person name="Halakuc P."/>
            <person name="Pipaliya S.V."/>
            <person name="Vacek V."/>
            <person name="Brzon O."/>
            <person name="Soukal P."/>
            <person name="Eme L."/>
            <person name="Dacks J.B."/>
            <person name="Karnkowska A."/>
            <person name="Elias M."/>
            <person name="Hampl V."/>
        </authorList>
    </citation>
    <scope>NUCLEOTIDE SEQUENCE</scope>
    <source>
        <strain evidence="9">RCP-MX</strain>
    </source>
</reference>